<evidence type="ECO:0000256" key="3">
    <source>
        <dbReference type="ARBA" id="ARBA00022643"/>
    </source>
</evidence>
<evidence type="ECO:0000256" key="1">
    <source>
        <dbReference type="ARBA" id="ARBA00001917"/>
    </source>
</evidence>
<reference evidence="7 8" key="1">
    <citation type="journal article" date="2015" name="Int. J. Syst. Evol. Microbiol.">
        <title>Exiguobacterium enclense sp. nov., isolated from sediment.</title>
        <authorList>
            <person name="Dastager S.G."/>
            <person name="Mawlankar R."/>
            <person name="Sonalkar V.V."/>
            <person name="Thorat M.N."/>
            <person name="Mual P."/>
            <person name="Verma A."/>
            <person name="Krishnamurthi S."/>
            <person name="Tang S.K."/>
            <person name="Li W.J."/>
        </authorList>
    </citation>
    <scope>NUCLEOTIDE SEQUENCE [LARGE SCALE GENOMIC DNA]</scope>
    <source>
        <strain evidence="7 8">NIO-1109</strain>
    </source>
</reference>
<dbReference type="GO" id="GO:0050661">
    <property type="term" value="F:NADP binding"/>
    <property type="evidence" value="ECO:0007669"/>
    <property type="project" value="InterPro"/>
</dbReference>
<comment type="cofactor">
    <cofactor evidence="1">
        <name>FMN</name>
        <dbReference type="ChEBI" id="CHEBI:58210"/>
    </cofactor>
</comment>
<evidence type="ECO:0000313" key="8">
    <source>
        <dbReference type="Proteomes" id="UP000053797"/>
    </source>
</evidence>
<evidence type="ECO:0000313" key="7">
    <source>
        <dbReference type="EMBL" id="KSU49030.1"/>
    </source>
</evidence>
<evidence type="ECO:0000256" key="5">
    <source>
        <dbReference type="ARBA" id="ARBA00023002"/>
    </source>
</evidence>
<dbReference type="GO" id="GO:0010181">
    <property type="term" value="F:FMN binding"/>
    <property type="evidence" value="ECO:0007669"/>
    <property type="project" value="InterPro"/>
</dbReference>
<dbReference type="InterPro" id="IPR001155">
    <property type="entry name" value="OxRdtase_FMN_N"/>
</dbReference>
<dbReference type="NCBIfam" id="NF010047">
    <property type="entry name" value="PRK13523.1"/>
    <property type="match status" value="1"/>
</dbReference>
<keyword evidence="2" id="KW-0285">Flavoprotein</keyword>
<dbReference type="SUPFAM" id="SSF51395">
    <property type="entry name" value="FMN-linked oxidoreductases"/>
    <property type="match status" value="1"/>
</dbReference>
<dbReference type="Proteomes" id="UP000053797">
    <property type="component" value="Unassembled WGS sequence"/>
</dbReference>
<proteinExistence type="predicted"/>
<dbReference type="InterPro" id="IPR044152">
    <property type="entry name" value="YqjM-like"/>
</dbReference>
<dbReference type="GO" id="GO:0003959">
    <property type="term" value="F:NADPH dehydrogenase activity"/>
    <property type="evidence" value="ECO:0007669"/>
    <property type="project" value="InterPro"/>
</dbReference>
<dbReference type="PANTHER" id="PTHR43303:SF4">
    <property type="entry name" value="NADPH DEHYDROGENASE C23G7.10C-RELATED"/>
    <property type="match status" value="1"/>
</dbReference>
<sequence>MKTKLFDTVQLGTLTFRNRVIMAPMCMYSAKEDGLVTDWHVTHYATRAMGGVGGVILEASAVTPDGRISAGDLGIWSDAHIEGLQRIAEQVKAAGAKAGIQLAHAGRKSTTAEPPVAPSALPFDDTYTHPRALTLEEIATIKQQFIDAALRAERAGYDFIEIHGAHGYLLNTFLSPLSNVREDQYGGSVENRMRLLLEIIDGIQAVSKLSIWVRISAADHATGGMTATDYIPLAKELAARHIDLLDCSSGAVVANAVPEVYPGYQVSYAEELKRETDIATGAVGLITTAAHAEEIVRNGRADIVLLARELLRQPYWVYHAAAELGDTVALPKQYERAPIRTVR</sequence>
<comment type="caution">
    <text evidence="7">The sequence shown here is derived from an EMBL/GenBank/DDBJ whole genome shotgun (WGS) entry which is preliminary data.</text>
</comment>
<keyword evidence="3" id="KW-0288">FMN</keyword>
<dbReference type="RefSeq" id="WP_058265037.1">
    <property type="nucleotide sequence ID" value="NZ_FMYN01000002.1"/>
</dbReference>
<gene>
    <name evidence="7" type="ORF">AS033_06540</name>
</gene>
<dbReference type="EMBL" id="LNQL01000002">
    <property type="protein sequence ID" value="KSU49030.1"/>
    <property type="molecule type" value="Genomic_DNA"/>
</dbReference>
<dbReference type="PANTHER" id="PTHR43303">
    <property type="entry name" value="NADPH DEHYDROGENASE C23G7.10C-RELATED"/>
    <property type="match status" value="1"/>
</dbReference>
<accession>A0A0V8GFW3</accession>
<dbReference type="Pfam" id="PF00724">
    <property type="entry name" value="Oxidored_FMN"/>
    <property type="match status" value="1"/>
</dbReference>
<dbReference type="Gene3D" id="3.20.20.70">
    <property type="entry name" value="Aldolase class I"/>
    <property type="match status" value="1"/>
</dbReference>
<name>A0A0V8GFW3_9BACL</name>
<keyword evidence="5" id="KW-0560">Oxidoreductase</keyword>
<dbReference type="AlphaFoldDB" id="A0A0V8GFW3"/>
<keyword evidence="4" id="KW-0521">NADP</keyword>
<dbReference type="OrthoDB" id="9772736at2"/>
<organism evidence="7 8">
    <name type="scientific">Exiguobacterium indicum</name>
    <dbReference type="NCBI Taxonomy" id="296995"/>
    <lineage>
        <taxon>Bacteria</taxon>
        <taxon>Bacillati</taxon>
        <taxon>Bacillota</taxon>
        <taxon>Bacilli</taxon>
        <taxon>Bacillales</taxon>
        <taxon>Bacillales Family XII. Incertae Sedis</taxon>
        <taxon>Exiguobacterium</taxon>
    </lineage>
</organism>
<feature type="domain" description="NADH:flavin oxidoreductase/NADH oxidase N-terminal" evidence="6">
    <location>
        <begin position="4"/>
        <end position="324"/>
    </location>
</feature>
<dbReference type="CDD" id="cd02932">
    <property type="entry name" value="OYE_YqiM_FMN"/>
    <property type="match status" value="1"/>
</dbReference>
<protein>
    <submittedName>
        <fullName evidence="7">NADPH dehydrogenase</fullName>
    </submittedName>
</protein>
<evidence type="ECO:0000256" key="4">
    <source>
        <dbReference type="ARBA" id="ARBA00022857"/>
    </source>
</evidence>
<evidence type="ECO:0000259" key="6">
    <source>
        <dbReference type="Pfam" id="PF00724"/>
    </source>
</evidence>
<evidence type="ECO:0000256" key="2">
    <source>
        <dbReference type="ARBA" id="ARBA00022630"/>
    </source>
</evidence>
<dbReference type="InterPro" id="IPR013785">
    <property type="entry name" value="Aldolase_TIM"/>
</dbReference>